<dbReference type="Proteomes" id="UP001245184">
    <property type="component" value="Unassembled WGS sequence"/>
</dbReference>
<dbReference type="EMBL" id="JAVIZN010000002">
    <property type="protein sequence ID" value="MDR6206589.1"/>
    <property type="molecule type" value="Genomic_DNA"/>
</dbReference>
<organism evidence="3 4">
    <name type="scientific">Paraburkholderia graminis</name>
    <dbReference type="NCBI Taxonomy" id="60548"/>
    <lineage>
        <taxon>Bacteria</taxon>
        <taxon>Pseudomonadati</taxon>
        <taxon>Pseudomonadota</taxon>
        <taxon>Betaproteobacteria</taxon>
        <taxon>Burkholderiales</taxon>
        <taxon>Burkholderiaceae</taxon>
        <taxon>Paraburkholderia</taxon>
    </lineage>
</organism>
<sequence length="135" mass="14055">MRGWAVVAGLMTIPSVLSLGMMGGGMSFGAMSALFGLSSIAEMGVLGMLLFRGSSGAGQLGARWRQYGQQSAPYAQPWQGGPQAPYSGAPGQPPFSPPPYARPTGWGTYEAAYGWPSSGAQPDLRVAARSGRGWR</sequence>
<keyword evidence="2" id="KW-0472">Membrane</keyword>
<comment type="caution">
    <text evidence="3">The sequence shown here is derived from an EMBL/GenBank/DDBJ whole genome shotgun (WGS) entry which is preliminary data.</text>
</comment>
<keyword evidence="2" id="KW-0812">Transmembrane</keyword>
<feature type="region of interest" description="Disordered" evidence="1">
    <location>
        <begin position="115"/>
        <end position="135"/>
    </location>
</feature>
<accession>A0ABD5CN27</accession>
<feature type="region of interest" description="Disordered" evidence="1">
    <location>
        <begin position="71"/>
        <end position="101"/>
    </location>
</feature>
<evidence type="ECO:0000256" key="1">
    <source>
        <dbReference type="SAM" id="MobiDB-lite"/>
    </source>
</evidence>
<evidence type="ECO:0000313" key="4">
    <source>
        <dbReference type="Proteomes" id="UP001245184"/>
    </source>
</evidence>
<evidence type="ECO:0000256" key="2">
    <source>
        <dbReference type="SAM" id="Phobius"/>
    </source>
</evidence>
<dbReference type="RefSeq" id="WP_310033905.1">
    <property type="nucleotide sequence ID" value="NZ_JAVIZN010000002.1"/>
</dbReference>
<feature type="transmembrane region" description="Helical" evidence="2">
    <location>
        <begin position="28"/>
        <end position="51"/>
    </location>
</feature>
<feature type="compositionally biased region" description="Pro residues" evidence="1">
    <location>
        <begin position="91"/>
        <end position="101"/>
    </location>
</feature>
<gene>
    <name evidence="3" type="ORF">QF025_005309</name>
</gene>
<dbReference type="AlphaFoldDB" id="A0ABD5CN27"/>
<proteinExistence type="predicted"/>
<evidence type="ECO:0000313" key="3">
    <source>
        <dbReference type="EMBL" id="MDR6206589.1"/>
    </source>
</evidence>
<protein>
    <submittedName>
        <fullName evidence="3">Uncharacterized protein</fullName>
    </submittedName>
</protein>
<keyword evidence="2" id="KW-1133">Transmembrane helix</keyword>
<name>A0ABD5CN27_9BURK</name>
<reference evidence="3 4" key="1">
    <citation type="submission" date="2023-08" db="EMBL/GenBank/DDBJ databases">
        <title>Genome sequencing of plant associated microbes to promote plant fitness in Sorghum bicolor and Oryza sativa.</title>
        <authorList>
            <person name="Coleman-Derr D."/>
        </authorList>
    </citation>
    <scope>NUCLEOTIDE SEQUENCE [LARGE SCALE GENOMIC DNA]</scope>
    <source>
        <strain evidence="3 4">SLBN-33</strain>
    </source>
</reference>